<evidence type="ECO:0000256" key="1">
    <source>
        <dbReference type="SAM" id="MobiDB-lite"/>
    </source>
</evidence>
<feature type="compositionally biased region" description="Basic and acidic residues" evidence="1">
    <location>
        <begin position="121"/>
        <end position="131"/>
    </location>
</feature>
<feature type="compositionally biased region" description="Basic residues" evidence="1">
    <location>
        <begin position="106"/>
        <end position="119"/>
    </location>
</feature>
<accession>A0A4P9YCU3</accession>
<dbReference type="Proteomes" id="UP000281549">
    <property type="component" value="Unassembled WGS sequence"/>
</dbReference>
<reference evidence="3" key="1">
    <citation type="journal article" date="2018" name="Nat. Microbiol.">
        <title>Leveraging single-cell genomics to expand the fungal tree of life.</title>
        <authorList>
            <person name="Ahrendt S.R."/>
            <person name="Quandt C.A."/>
            <person name="Ciobanu D."/>
            <person name="Clum A."/>
            <person name="Salamov A."/>
            <person name="Andreopoulos B."/>
            <person name="Cheng J.F."/>
            <person name="Woyke T."/>
            <person name="Pelin A."/>
            <person name="Henrissat B."/>
            <person name="Reynolds N.K."/>
            <person name="Benny G.L."/>
            <person name="Smith M.E."/>
            <person name="James T.Y."/>
            <person name="Grigoriev I.V."/>
        </authorList>
    </citation>
    <scope>NUCLEOTIDE SEQUENCE [LARGE SCALE GENOMIC DNA]</scope>
    <source>
        <strain evidence="3">CSF55</strain>
    </source>
</reference>
<evidence type="ECO:0000313" key="2">
    <source>
        <dbReference type="EMBL" id="RKP17147.1"/>
    </source>
</evidence>
<feature type="compositionally biased region" description="Basic and acidic residues" evidence="1">
    <location>
        <begin position="141"/>
        <end position="167"/>
    </location>
</feature>
<sequence length="167" mass="19910">MDEIYARGDPTTVHKRQIEKMIAHPERVEFFKPVEKQKSKLRNTYAEEFQELDLTGGVGVGRYKKNRRDEYLRLKAIEDREEVEQQRFEFDRKRELTLSKLDEKTSKKRAKREKKKILKKMWNENNKKPEDLTTVESATNEENKSAEKCNENETNEESNKVTEESPN</sequence>
<dbReference type="AlphaFoldDB" id="A0A4P9YCU3"/>
<dbReference type="GO" id="GO:0003725">
    <property type="term" value="F:double-stranded RNA binding"/>
    <property type="evidence" value="ECO:0007669"/>
    <property type="project" value="InterPro"/>
</dbReference>
<dbReference type="InterPro" id="IPR009548">
    <property type="entry name" value="Prkrip1"/>
</dbReference>
<proteinExistence type="predicted"/>
<name>A0A4P9YCU3_ROZAC</name>
<gene>
    <name evidence="2" type="ORF">ROZALSC1DRAFT_31024</name>
</gene>
<organism evidence="2 3">
    <name type="scientific">Rozella allomycis (strain CSF55)</name>
    <dbReference type="NCBI Taxonomy" id="988480"/>
    <lineage>
        <taxon>Eukaryota</taxon>
        <taxon>Fungi</taxon>
        <taxon>Fungi incertae sedis</taxon>
        <taxon>Cryptomycota</taxon>
        <taxon>Cryptomycota incertae sedis</taxon>
        <taxon>Rozella</taxon>
    </lineage>
</organism>
<dbReference type="Pfam" id="PF06658">
    <property type="entry name" value="DUF1168"/>
    <property type="match status" value="1"/>
</dbReference>
<feature type="region of interest" description="Disordered" evidence="1">
    <location>
        <begin position="99"/>
        <end position="167"/>
    </location>
</feature>
<protein>
    <submittedName>
        <fullName evidence="2">Uncharacterized protein</fullName>
    </submittedName>
</protein>
<dbReference type="EMBL" id="ML006002">
    <property type="protein sequence ID" value="RKP17147.1"/>
    <property type="molecule type" value="Genomic_DNA"/>
</dbReference>
<evidence type="ECO:0000313" key="3">
    <source>
        <dbReference type="Proteomes" id="UP000281549"/>
    </source>
</evidence>